<gene>
    <name evidence="1" type="ORF">EMO89_11895</name>
</gene>
<sequence length="300" mass="33715">MPLSDADIKAVSRRVQAGDIVRVDRGLYAETEYWKKLSGHDKTRHVVRALAKKHPTWVFCGPTAAIMHGLDCSYRLLLPICIVANPGAHYRNTKRLSHYPMAHPDTVAVNGVQVTDVLRTLFDCAAKLPLRDALAPLDCALRTGLVKRNMLNAYPESVKYTRNRSAVRRAFDLADGRSENGGESEARAVFDMVGRPVQDVQAVFPCLDVANRTHRVDFLWIRDDGTKVAGEFDGTRKYVDPNMTGRKTIREVVDEERRRQQCLARQGVDTIRFYYNELNNPSALIRKLDDARIPVRGGAG</sequence>
<reference evidence="1 2" key="1">
    <citation type="journal article" date="2019" name="Syst. Appl. Microbiol.">
        <title>Characterization of Bifidobacterium species in feaces of the Egyptian fruit bat: Description of B. vespertilionis sp. nov. and B. rousetti sp. nov.</title>
        <authorList>
            <person name="Modesto M."/>
            <person name="Satti M."/>
            <person name="Watanabe K."/>
            <person name="Puglisi E."/>
            <person name="Morelli L."/>
            <person name="Huang C.-H."/>
            <person name="Liou J.-S."/>
            <person name="Miyashita M."/>
            <person name="Tamura T."/>
            <person name="Saito S."/>
            <person name="Mori K."/>
            <person name="Huang L."/>
            <person name="Sciavilla P."/>
            <person name="Sandri C."/>
            <person name="Spiezio C."/>
            <person name="Vitali F."/>
            <person name="Cavalieri D."/>
            <person name="Perpetuini G."/>
            <person name="Tofalo R."/>
            <person name="Bonetti A."/>
            <person name="Arita M."/>
            <person name="Mattarelli P."/>
        </authorList>
    </citation>
    <scope>NUCLEOTIDE SEQUENCE [LARGE SCALE GENOMIC DNA]</scope>
    <source>
        <strain evidence="1 2">RST7</strain>
    </source>
</reference>
<dbReference type="AlphaFoldDB" id="A0A5M9ZJA2"/>
<name>A0A5M9ZJA2_9BIFI</name>
<dbReference type="EMBL" id="RZUI01000037">
    <property type="protein sequence ID" value="KAA8825475.1"/>
    <property type="molecule type" value="Genomic_DNA"/>
</dbReference>
<proteinExistence type="predicted"/>
<dbReference type="Proteomes" id="UP000412028">
    <property type="component" value="Unassembled WGS sequence"/>
</dbReference>
<protein>
    <submittedName>
        <fullName evidence="1">CTP synthase</fullName>
    </submittedName>
</protein>
<organism evidence="1 2">
    <name type="scientific">Bifidobacterium tissieri</name>
    <dbReference type="NCBI Taxonomy" id="1630162"/>
    <lineage>
        <taxon>Bacteria</taxon>
        <taxon>Bacillati</taxon>
        <taxon>Actinomycetota</taxon>
        <taxon>Actinomycetes</taxon>
        <taxon>Bifidobacteriales</taxon>
        <taxon>Bifidobacteriaceae</taxon>
        <taxon>Bifidobacterium</taxon>
    </lineage>
</organism>
<dbReference type="OrthoDB" id="3172126at2"/>
<evidence type="ECO:0000313" key="2">
    <source>
        <dbReference type="Proteomes" id="UP000412028"/>
    </source>
</evidence>
<accession>A0A5M9ZJA2</accession>
<dbReference type="RefSeq" id="WP_150382243.1">
    <property type="nucleotide sequence ID" value="NZ_RZUI01000037.1"/>
</dbReference>
<comment type="caution">
    <text evidence="1">The sequence shown here is derived from an EMBL/GenBank/DDBJ whole genome shotgun (WGS) entry which is preliminary data.</text>
</comment>
<evidence type="ECO:0000313" key="1">
    <source>
        <dbReference type="EMBL" id="KAA8825475.1"/>
    </source>
</evidence>